<dbReference type="GO" id="GO:0016787">
    <property type="term" value="F:hydrolase activity"/>
    <property type="evidence" value="ECO:0007669"/>
    <property type="project" value="UniProtKB-KW"/>
</dbReference>
<organism evidence="9 10">
    <name type="scientific">Paraburkholderia dipogonis</name>
    <dbReference type="NCBI Taxonomy" id="1211383"/>
    <lineage>
        <taxon>Bacteria</taxon>
        <taxon>Pseudomonadati</taxon>
        <taxon>Pseudomonadota</taxon>
        <taxon>Betaproteobacteria</taxon>
        <taxon>Burkholderiales</taxon>
        <taxon>Burkholderiaceae</taxon>
        <taxon>Paraburkholderia</taxon>
    </lineage>
</organism>
<feature type="compositionally biased region" description="Basic and acidic residues" evidence="7">
    <location>
        <begin position="585"/>
        <end position="601"/>
    </location>
</feature>
<dbReference type="GO" id="GO:0006260">
    <property type="term" value="P:DNA replication"/>
    <property type="evidence" value="ECO:0007669"/>
    <property type="project" value="UniProtKB-KW"/>
</dbReference>
<feature type="region of interest" description="Disordered" evidence="7">
    <location>
        <begin position="548"/>
        <end position="610"/>
    </location>
</feature>
<keyword evidence="5 9" id="KW-0255">Endonuclease</keyword>
<dbReference type="Pfam" id="PF05840">
    <property type="entry name" value="Phage_GPA"/>
    <property type="match status" value="1"/>
</dbReference>
<dbReference type="GeneID" id="97309665"/>
<evidence type="ECO:0000256" key="5">
    <source>
        <dbReference type="ARBA" id="ARBA00022759"/>
    </source>
</evidence>
<evidence type="ECO:0000259" key="8">
    <source>
        <dbReference type="Pfam" id="PF05840"/>
    </source>
</evidence>
<protein>
    <submittedName>
        <fullName evidence="9">Replication endonuclease</fullName>
    </submittedName>
</protein>
<proteinExistence type="inferred from homology"/>
<name>A0A4Y8MVR1_9BURK</name>
<gene>
    <name evidence="9" type="ORF">E2553_33240</name>
</gene>
<keyword evidence="3" id="KW-0235">DNA replication</keyword>
<evidence type="ECO:0000256" key="7">
    <source>
        <dbReference type="SAM" id="MobiDB-lite"/>
    </source>
</evidence>
<reference evidence="9 10" key="1">
    <citation type="submission" date="2019-03" db="EMBL/GenBank/DDBJ databases">
        <title>Complete Genome Sequence of Paraburkholderia dipogonis ICMP 19430T, a Nitrogen-fixing Symbiont of the South African Invasive Legume Dipogon lignosus in New Zealand.</title>
        <authorList>
            <person name="De Meyer S.E."/>
        </authorList>
    </citation>
    <scope>NUCLEOTIDE SEQUENCE [LARGE SCALE GENOMIC DNA]</scope>
    <source>
        <strain evidence="9 10">ICMP 19430</strain>
    </source>
</reference>
<evidence type="ECO:0000313" key="9">
    <source>
        <dbReference type="EMBL" id="TFE41529.1"/>
    </source>
</evidence>
<evidence type="ECO:0000256" key="6">
    <source>
        <dbReference type="ARBA" id="ARBA00022801"/>
    </source>
</evidence>
<feature type="domain" description="Replication gene A protein-like" evidence="8">
    <location>
        <begin position="127"/>
        <end position="379"/>
    </location>
</feature>
<evidence type="ECO:0000256" key="3">
    <source>
        <dbReference type="ARBA" id="ARBA00022705"/>
    </source>
</evidence>
<dbReference type="GO" id="GO:0004519">
    <property type="term" value="F:endonuclease activity"/>
    <property type="evidence" value="ECO:0007669"/>
    <property type="project" value="UniProtKB-KW"/>
</dbReference>
<sequence length="610" mass="68062">MWIYAHAVASVLPTLGAMNNARQRLPMKWYRRAYRAAEAAGRASARKANAPHMFDTAAAEKSMVAFVDEHAPATLPVRPDASDMQICDKARRIADDVVLRTLGLDADDARQVCMRTCDDYAVKMPAFDDAAQQVARVKCELWWRRQLRRLHIRSLEHSNVRLHYVHYKSEPYASDDAVRRRIAQNRRNEKTLESVTLENELGHRFTLAELAAKSVSNKALKRGELMTRLRGCEDLAVAAGFEGVMFTLTCPSRFHAIRQLAGGTRFIANKKYNGANARDGQQYLRKVWARIRAQLQREGVTYFGMRVAEPHHDSTPHWHGLIFSNNVERVCAVMKAHGLKDSPKERGAAERRVNFTRIDSAKGSAVGYIAKYIAKNIDGAHVGEHKTQEKFVVQSDMWGEDEITPSQRVEAWAALWGIRQFQQFGGAPVGVWRELRRVKAADLPTADESPEIVAAWQAAQKTETHRADWAEYARAMGGVAGEARRIVVKKTTEHRAGRYGIAPVQVPHGVAALGIATVIDGMCKYTRETEIFVPATRYEWKKVQRSGEAASTRTRVNNCTQGAGNDGIGRPVEADRGAKTGNGTAREHRKADGGRKNDGREIPATGFAPH</sequence>
<evidence type="ECO:0000313" key="10">
    <source>
        <dbReference type="Proteomes" id="UP000297385"/>
    </source>
</evidence>
<evidence type="ECO:0000256" key="2">
    <source>
        <dbReference type="ARBA" id="ARBA00009260"/>
    </source>
</evidence>
<keyword evidence="6" id="KW-0378">Hydrolase</keyword>
<comment type="function">
    <text evidence="1">Possible endonuclease which induces a single-strand cut and initiates DNA replication.</text>
</comment>
<dbReference type="InterPro" id="IPR008766">
    <property type="entry name" value="Replication_gene_A-like"/>
</dbReference>
<dbReference type="AlphaFoldDB" id="A0A4Y8MVR1"/>
<keyword evidence="4" id="KW-0540">Nuclease</keyword>
<comment type="similarity">
    <text evidence="2">Belongs to the phage GPA family.</text>
</comment>
<accession>A0A4Y8MVR1</accession>
<feature type="compositionally biased region" description="Polar residues" evidence="7">
    <location>
        <begin position="549"/>
        <end position="563"/>
    </location>
</feature>
<comment type="caution">
    <text evidence="9">The sequence shown here is derived from an EMBL/GenBank/DDBJ whole genome shotgun (WGS) entry which is preliminary data.</text>
</comment>
<evidence type="ECO:0000256" key="4">
    <source>
        <dbReference type="ARBA" id="ARBA00022722"/>
    </source>
</evidence>
<dbReference type="Proteomes" id="UP000297385">
    <property type="component" value="Unassembled WGS sequence"/>
</dbReference>
<dbReference type="RefSeq" id="WP_134464642.1">
    <property type="nucleotide sequence ID" value="NZ_JBHSSZ010000015.1"/>
</dbReference>
<dbReference type="EMBL" id="SNVI01000002">
    <property type="protein sequence ID" value="TFE41529.1"/>
    <property type="molecule type" value="Genomic_DNA"/>
</dbReference>
<evidence type="ECO:0000256" key="1">
    <source>
        <dbReference type="ARBA" id="ARBA00003293"/>
    </source>
</evidence>